<evidence type="ECO:0008006" key="8">
    <source>
        <dbReference type="Google" id="ProtNLM"/>
    </source>
</evidence>
<reference evidence="5 7" key="1">
    <citation type="submission" date="2019-07" db="EMBL/GenBank/DDBJ databases">
        <title>Venturia inaequalis Genome Resource.</title>
        <authorList>
            <person name="Lichtner F.J."/>
        </authorList>
    </citation>
    <scope>NUCLEOTIDE SEQUENCE [LARGE SCALE GENOMIC DNA]</scope>
    <source>
        <strain evidence="4 6">120213</strain>
        <strain evidence="5 7">DMI_063113</strain>
    </source>
</reference>
<evidence type="ECO:0000256" key="1">
    <source>
        <dbReference type="ARBA" id="ARBA00010111"/>
    </source>
</evidence>
<protein>
    <recommendedName>
        <fullName evidence="8">Ribosomal protein L34</fullName>
    </recommendedName>
</protein>
<dbReference type="InterPro" id="IPR000271">
    <property type="entry name" value="Ribosomal_bL34"/>
</dbReference>
<accession>A0A8H3ZFV4</accession>
<proteinExistence type="inferred from homology"/>
<comment type="similarity">
    <text evidence="1">Belongs to the bacterial ribosomal protein bL34 family.</text>
</comment>
<evidence type="ECO:0000313" key="6">
    <source>
        <dbReference type="Proteomes" id="UP000447873"/>
    </source>
</evidence>
<dbReference type="EMBL" id="WNWS01000363">
    <property type="protein sequence ID" value="KAE9969566.1"/>
    <property type="molecule type" value="Genomic_DNA"/>
</dbReference>
<keyword evidence="7" id="KW-1185">Reference proteome</keyword>
<evidence type="ECO:0000313" key="7">
    <source>
        <dbReference type="Proteomes" id="UP000490939"/>
    </source>
</evidence>
<dbReference type="Gene3D" id="1.10.287.3980">
    <property type="match status" value="1"/>
</dbReference>
<dbReference type="GO" id="GO:1990904">
    <property type="term" value="C:ribonucleoprotein complex"/>
    <property type="evidence" value="ECO:0007669"/>
    <property type="project" value="UniProtKB-KW"/>
</dbReference>
<dbReference type="AlphaFoldDB" id="A0A8H3ZFV4"/>
<sequence>MFKSQYLRSITRVSTPLLSKPPLTPLKRSTLLSTITPTRTRPFTLLLTPKRPSLTPSNTQTATLTPTALDIAPKPTLHPALANLQIRNGPRDTYDPSHRVRKRRHGFLARVKGGRKGHALLKRRRQKKRMTLSH</sequence>
<evidence type="ECO:0000313" key="4">
    <source>
        <dbReference type="EMBL" id="KAE9969566.1"/>
    </source>
</evidence>
<name>A0A8H3ZFV4_VENIN</name>
<evidence type="ECO:0000313" key="5">
    <source>
        <dbReference type="EMBL" id="KAE9994703.1"/>
    </source>
</evidence>
<dbReference type="GO" id="GO:0006412">
    <property type="term" value="P:translation"/>
    <property type="evidence" value="ECO:0007669"/>
    <property type="project" value="InterPro"/>
</dbReference>
<organism evidence="5 7">
    <name type="scientific">Venturia inaequalis</name>
    <name type="common">Apple scab fungus</name>
    <dbReference type="NCBI Taxonomy" id="5025"/>
    <lineage>
        <taxon>Eukaryota</taxon>
        <taxon>Fungi</taxon>
        <taxon>Dikarya</taxon>
        <taxon>Ascomycota</taxon>
        <taxon>Pezizomycotina</taxon>
        <taxon>Dothideomycetes</taxon>
        <taxon>Pleosporomycetidae</taxon>
        <taxon>Venturiales</taxon>
        <taxon>Venturiaceae</taxon>
        <taxon>Venturia</taxon>
    </lineage>
</organism>
<keyword evidence="2" id="KW-0689">Ribosomal protein</keyword>
<evidence type="ECO:0000256" key="3">
    <source>
        <dbReference type="ARBA" id="ARBA00023274"/>
    </source>
</evidence>
<gene>
    <name evidence="5" type="ORF">EG327_005149</name>
    <name evidence="4" type="ORF">EG328_006809</name>
</gene>
<evidence type="ECO:0000256" key="2">
    <source>
        <dbReference type="ARBA" id="ARBA00022980"/>
    </source>
</evidence>
<dbReference type="Proteomes" id="UP000490939">
    <property type="component" value="Unassembled WGS sequence"/>
</dbReference>
<comment type="caution">
    <text evidence="5">The sequence shown here is derived from an EMBL/GenBank/DDBJ whole genome shotgun (WGS) entry which is preliminary data.</text>
</comment>
<dbReference type="EMBL" id="WNWR01000003">
    <property type="protein sequence ID" value="KAE9994703.1"/>
    <property type="molecule type" value="Genomic_DNA"/>
</dbReference>
<dbReference type="Proteomes" id="UP000447873">
    <property type="component" value="Unassembled WGS sequence"/>
</dbReference>
<dbReference type="GO" id="GO:0005840">
    <property type="term" value="C:ribosome"/>
    <property type="evidence" value="ECO:0007669"/>
    <property type="project" value="UniProtKB-KW"/>
</dbReference>
<dbReference type="Pfam" id="PF00468">
    <property type="entry name" value="Ribosomal_L34"/>
    <property type="match status" value="1"/>
</dbReference>
<dbReference type="GO" id="GO:0003735">
    <property type="term" value="F:structural constituent of ribosome"/>
    <property type="evidence" value="ECO:0007669"/>
    <property type="project" value="InterPro"/>
</dbReference>
<keyword evidence="3" id="KW-0687">Ribonucleoprotein</keyword>